<dbReference type="CDD" id="cd01572">
    <property type="entry name" value="QPRTase"/>
    <property type="match status" value="1"/>
</dbReference>
<dbReference type="FunFam" id="3.20.20.70:FF:000030">
    <property type="entry name" value="Nicotinate-nucleotide pyrophosphorylase, carboxylating"/>
    <property type="match status" value="1"/>
</dbReference>
<dbReference type="EMBL" id="AJYB01000081">
    <property type="protein sequence ID" value="EIM05308.1"/>
    <property type="molecule type" value="Genomic_DNA"/>
</dbReference>
<comment type="similarity">
    <text evidence="3 12">Belongs to the NadC/ModD family.</text>
</comment>
<evidence type="ECO:0000256" key="13">
    <source>
        <dbReference type="PIRSR" id="PIRSR006250-1"/>
    </source>
</evidence>
<feature type="binding site" evidence="13">
    <location>
        <position position="214"/>
    </location>
    <ligand>
        <name>substrate</name>
    </ligand>
</feature>
<feature type="binding site" evidence="13">
    <location>
        <position position="193"/>
    </location>
    <ligand>
        <name>substrate</name>
    </ligand>
</feature>
<evidence type="ECO:0000259" key="14">
    <source>
        <dbReference type="Pfam" id="PF01729"/>
    </source>
</evidence>
<evidence type="ECO:0000256" key="4">
    <source>
        <dbReference type="ARBA" id="ARBA00011218"/>
    </source>
</evidence>
<comment type="function">
    <text evidence="1">Involved in the catabolism of quinolinic acid (QA).</text>
</comment>
<dbReference type="PANTHER" id="PTHR32179:SF3">
    <property type="entry name" value="NICOTINATE-NUCLEOTIDE PYROPHOSPHORYLASE [CARBOXYLATING]"/>
    <property type="match status" value="1"/>
</dbReference>
<dbReference type="NCBIfam" id="TIGR00078">
    <property type="entry name" value="nadC"/>
    <property type="match status" value="1"/>
</dbReference>
<dbReference type="EC" id="2.4.2.19" evidence="5"/>
<feature type="binding site" evidence="13">
    <location>
        <position position="153"/>
    </location>
    <ligand>
        <name>substrate</name>
    </ligand>
</feature>
<dbReference type="GO" id="GO:0004514">
    <property type="term" value="F:nicotinate-nucleotide diphosphorylase (carboxylating) activity"/>
    <property type="evidence" value="ECO:0007669"/>
    <property type="project" value="UniProtKB-EC"/>
</dbReference>
<feature type="binding site" evidence="13">
    <location>
        <position position="163"/>
    </location>
    <ligand>
        <name>substrate</name>
    </ligand>
</feature>
<dbReference type="GO" id="GO:0034213">
    <property type="term" value="P:quinolinate catabolic process"/>
    <property type="evidence" value="ECO:0007669"/>
    <property type="project" value="TreeGrafter"/>
</dbReference>
<keyword evidence="7 12" id="KW-0328">Glycosyltransferase</keyword>
<dbReference type="InterPro" id="IPR036068">
    <property type="entry name" value="Nicotinate_pribotase-like_C"/>
</dbReference>
<dbReference type="Pfam" id="PF01729">
    <property type="entry name" value="QRPTase_C"/>
    <property type="match status" value="1"/>
</dbReference>
<dbReference type="RefSeq" id="WP_006831335.1">
    <property type="nucleotide sequence ID" value="NZ_AJYB01000081.1"/>
</dbReference>
<comment type="subunit">
    <text evidence="4">Hexamer formed by 3 homodimers.</text>
</comment>
<protein>
    <recommendedName>
        <fullName evidence="11">Probable nicotinate-nucleotide pyrophosphorylase [carboxylating]</fullName>
        <ecNumber evidence="5">2.4.2.19</ecNumber>
    </recommendedName>
    <alternativeName>
        <fullName evidence="9">Quinolinate phosphoribosyltransferase [decarboxylating]</fullName>
    </alternativeName>
</protein>
<evidence type="ECO:0000313" key="18">
    <source>
        <dbReference type="Proteomes" id="UP000004725"/>
    </source>
</evidence>
<reference evidence="16" key="3">
    <citation type="submission" date="2016-10" db="EMBL/GenBank/DDBJ databases">
        <authorList>
            <person name="See-Too W.S."/>
        </authorList>
    </citation>
    <scope>NUCLEOTIDE SEQUENCE</scope>
    <source>
        <strain evidence="16">DSM 14505</strain>
    </source>
</reference>
<evidence type="ECO:0000256" key="12">
    <source>
        <dbReference type="PIRNR" id="PIRNR006250"/>
    </source>
</evidence>
<dbReference type="eggNOG" id="COG0157">
    <property type="taxonomic scope" value="Bacteria"/>
</dbReference>
<sequence>MNRLKAEEAIKNFLLEDIGDRDVSSVLFNQGDRGEAVIRLKQEGVVAGLDCFQWGYHLLDSEITVEFIKKDGDFVKAGEAIARIKGPVAVLLAGERVLLNLVQRMSAIATLTAQCVEALGSPRTRIVDTRKTTPGLRMFEKYAVRTGGGFNHRNGLYDAVMLKDNHIAAAGSITQAVQKVRSSLGHMTMIEVEVENLAQLQEAIAARPDAIMFDNQTPETMAAWVQLVPEPIRTEASGGIDLKNLAAYRHTGVDVISIGALTHSVHNLDISMNLAISHKEALYQ</sequence>
<dbReference type="InterPro" id="IPR022412">
    <property type="entry name" value="Quinolinate_PRibosylTrfase_N"/>
</dbReference>
<dbReference type="SUPFAM" id="SSF54675">
    <property type="entry name" value="Nicotinate/Quinolinate PRTase N-terminal domain-like"/>
    <property type="match status" value="1"/>
</dbReference>
<dbReference type="Proteomes" id="UP000092661">
    <property type="component" value="Chromosome"/>
</dbReference>
<feature type="binding site" evidence="13">
    <location>
        <begin position="237"/>
        <end position="239"/>
    </location>
    <ligand>
        <name>substrate</name>
    </ligand>
</feature>
<dbReference type="InterPro" id="IPR013785">
    <property type="entry name" value="Aldolase_TIM"/>
</dbReference>
<dbReference type="FunFam" id="3.90.1170.20:FF:000001">
    <property type="entry name" value="Nicotinate-nucleotide diphosphorylase (Carboxylating)"/>
    <property type="match status" value="1"/>
</dbReference>
<dbReference type="Proteomes" id="UP000004725">
    <property type="component" value="Unassembled WGS sequence"/>
</dbReference>
<dbReference type="InterPro" id="IPR027277">
    <property type="entry name" value="NadC/ModD"/>
</dbReference>
<evidence type="ECO:0000313" key="19">
    <source>
        <dbReference type="Proteomes" id="UP000092661"/>
    </source>
</evidence>
<dbReference type="InterPro" id="IPR004393">
    <property type="entry name" value="NadC"/>
</dbReference>
<accession>A0A1C7DFI4</accession>
<keyword evidence="8 12" id="KW-0808">Transferase</keyword>
<feature type="binding site" evidence="13">
    <location>
        <begin position="258"/>
        <end position="260"/>
    </location>
    <ligand>
        <name>substrate</name>
    </ligand>
</feature>
<dbReference type="GO" id="GO:0009435">
    <property type="term" value="P:NAD+ biosynthetic process"/>
    <property type="evidence" value="ECO:0007669"/>
    <property type="project" value="UniProtKB-UniPathway"/>
</dbReference>
<organism evidence="17 18">
    <name type="scientific">Planococcus antarcticus DSM 14505</name>
    <dbReference type="NCBI Taxonomy" id="1185653"/>
    <lineage>
        <taxon>Bacteria</taxon>
        <taxon>Bacillati</taxon>
        <taxon>Bacillota</taxon>
        <taxon>Bacilli</taxon>
        <taxon>Bacillales</taxon>
        <taxon>Caryophanaceae</taxon>
        <taxon>Planococcus</taxon>
    </lineage>
</organism>
<dbReference type="Pfam" id="PF02749">
    <property type="entry name" value="QRPTase_N"/>
    <property type="match status" value="1"/>
</dbReference>
<evidence type="ECO:0000256" key="6">
    <source>
        <dbReference type="ARBA" id="ARBA00022642"/>
    </source>
</evidence>
<dbReference type="SUPFAM" id="SSF51690">
    <property type="entry name" value="Nicotinate/Quinolinate PRTase C-terminal domain-like"/>
    <property type="match status" value="1"/>
</dbReference>
<dbReference type="GO" id="GO:0005737">
    <property type="term" value="C:cytoplasm"/>
    <property type="evidence" value="ECO:0007669"/>
    <property type="project" value="TreeGrafter"/>
</dbReference>
<dbReference type="AlphaFoldDB" id="A0A1C7DFI4"/>
<reference evidence="17 18" key="1">
    <citation type="journal article" date="2012" name="J. Bacteriol.">
        <title>Genome Sequence of the Antarctic Psychrophile Bacterium Planococcus antarcticus DSM 14505.</title>
        <authorList>
            <person name="Margolles A."/>
            <person name="Gueimonde M."/>
            <person name="Sanchez B."/>
        </authorList>
    </citation>
    <scope>NUCLEOTIDE SEQUENCE [LARGE SCALE GENOMIC DNA]</scope>
    <source>
        <strain evidence="17 18">DSM 14505</strain>
    </source>
</reference>
<evidence type="ECO:0000259" key="15">
    <source>
        <dbReference type="Pfam" id="PF02749"/>
    </source>
</evidence>
<reference evidence="19" key="2">
    <citation type="submission" date="2016-07" db="EMBL/GenBank/DDBJ databases">
        <authorList>
            <person name="See-Too W.S."/>
        </authorList>
    </citation>
    <scope>NUCLEOTIDE SEQUENCE [LARGE SCALE GENOMIC DNA]</scope>
    <source>
        <strain evidence="19">DSM 14505</strain>
    </source>
</reference>
<evidence type="ECO:0000313" key="17">
    <source>
        <dbReference type="EMBL" id="EIM05308.1"/>
    </source>
</evidence>
<comment type="catalytic activity">
    <reaction evidence="10">
        <text>nicotinate beta-D-ribonucleotide + CO2 + diphosphate = quinolinate + 5-phospho-alpha-D-ribose 1-diphosphate + 2 H(+)</text>
        <dbReference type="Rhea" id="RHEA:12733"/>
        <dbReference type="ChEBI" id="CHEBI:15378"/>
        <dbReference type="ChEBI" id="CHEBI:16526"/>
        <dbReference type="ChEBI" id="CHEBI:29959"/>
        <dbReference type="ChEBI" id="CHEBI:33019"/>
        <dbReference type="ChEBI" id="CHEBI:57502"/>
        <dbReference type="ChEBI" id="CHEBI:58017"/>
        <dbReference type="EC" id="2.4.2.19"/>
    </reaction>
</comment>
<evidence type="ECO:0000256" key="10">
    <source>
        <dbReference type="ARBA" id="ARBA00047445"/>
    </source>
</evidence>
<keyword evidence="19" id="KW-1185">Reference proteome</keyword>
<name>A0A1C7DFI4_9BACL</name>
<dbReference type="KEGG" id="pana:BBH88_07815"/>
<evidence type="ECO:0000256" key="7">
    <source>
        <dbReference type="ARBA" id="ARBA00022676"/>
    </source>
</evidence>
<dbReference type="OrthoDB" id="9782546at2"/>
<comment type="pathway">
    <text evidence="2">Cofactor biosynthesis; NAD(+) biosynthesis; nicotinate D-ribonucleotide from quinolinate: step 1/1.</text>
</comment>
<dbReference type="Gene3D" id="3.20.20.70">
    <property type="entry name" value="Aldolase class I"/>
    <property type="match status" value="1"/>
</dbReference>
<dbReference type="Gene3D" id="3.90.1170.20">
    <property type="entry name" value="Quinolinate phosphoribosyl transferase, N-terminal domain"/>
    <property type="match status" value="1"/>
</dbReference>
<evidence type="ECO:0000256" key="3">
    <source>
        <dbReference type="ARBA" id="ARBA00009400"/>
    </source>
</evidence>
<evidence type="ECO:0000256" key="2">
    <source>
        <dbReference type="ARBA" id="ARBA00004893"/>
    </source>
</evidence>
<feature type="domain" description="Quinolinate phosphoribosyl transferase C-terminal" evidence="14">
    <location>
        <begin position="108"/>
        <end position="272"/>
    </location>
</feature>
<evidence type="ECO:0000256" key="11">
    <source>
        <dbReference type="ARBA" id="ARBA00069173"/>
    </source>
</evidence>
<evidence type="ECO:0000256" key="5">
    <source>
        <dbReference type="ARBA" id="ARBA00011944"/>
    </source>
</evidence>
<dbReference type="PIRSF" id="PIRSF006250">
    <property type="entry name" value="NadC_ModD"/>
    <property type="match status" value="1"/>
</dbReference>
<proteinExistence type="inferred from homology"/>
<evidence type="ECO:0000256" key="9">
    <source>
        <dbReference type="ARBA" id="ARBA00033102"/>
    </source>
</evidence>
<evidence type="ECO:0000256" key="8">
    <source>
        <dbReference type="ARBA" id="ARBA00022679"/>
    </source>
</evidence>
<dbReference type="EMBL" id="CP016534">
    <property type="protein sequence ID" value="ANU10214.1"/>
    <property type="molecule type" value="Genomic_DNA"/>
</dbReference>
<dbReference type="InterPro" id="IPR037128">
    <property type="entry name" value="Quinolinate_PRibosylTase_N_sf"/>
</dbReference>
<feature type="domain" description="Quinolinate phosphoribosyl transferase N-terminal" evidence="15">
    <location>
        <begin position="26"/>
        <end position="106"/>
    </location>
</feature>
<dbReference type="InterPro" id="IPR002638">
    <property type="entry name" value="Quinolinate_PRibosylTrfase_C"/>
</dbReference>
<feature type="binding site" evidence="13">
    <location>
        <begin position="129"/>
        <end position="131"/>
    </location>
    <ligand>
        <name>substrate</name>
    </ligand>
</feature>
<evidence type="ECO:0000256" key="1">
    <source>
        <dbReference type="ARBA" id="ARBA00003237"/>
    </source>
</evidence>
<keyword evidence="6" id="KW-0662">Pyridine nucleotide biosynthesis</keyword>
<gene>
    <name evidence="17" type="ORF">A1A1_16945</name>
    <name evidence="16" type="ORF">BBH88_07815</name>
</gene>
<dbReference type="PANTHER" id="PTHR32179">
    <property type="entry name" value="NICOTINATE-NUCLEOTIDE PYROPHOSPHORYLASE [CARBOXYLATING]"/>
    <property type="match status" value="1"/>
</dbReference>
<feature type="binding site" evidence="13">
    <location>
        <position position="96"/>
    </location>
    <ligand>
        <name>substrate</name>
    </ligand>
</feature>
<evidence type="ECO:0000313" key="16">
    <source>
        <dbReference type="EMBL" id="ANU10214.1"/>
    </source>
</evidence>